<evidence type="ECO:0000256" key="3">
    <source>
        <dbReference type="ARBA" id="ARBA00023125"/>
    </source>
</evidence>
<dbReference type="InterPro" id="IPR036388">
    <property type="entry name" value="WH-like_DNA-bd_sf"/>
</dbReference>
<dbReference type="PANTHER" id="PTHR30419">
    <property type="entry name" value="HTH-TYPE TRANSCRIPTIONAL REGULATOR YBHD"/>
    <property type="match status" value="1"/>
</dbReference>
<dbReference type="PANTHER" id="PTHR30419:SF2">
    <property type="entry name" value="LYSR FAMILY TRANSCRIPTIONAL REGULATOR"/>
    <property type="match status" value="1"/>
</dbReference>
<accession>A0ABT7NE08</accession>
<name>A0ABT7NE08_9BURK</name>
<keyword evidence="4" id="KW-0804">Transcription</keyword>
<keyword evidence="2" id="KW-0805">Transcription regulation</keyword>
<dbReference type="InterPro" id="IPR036390">
    <property type="entry name" value="WH_DNA-bd_sf"/>
</dbReference>
<dbReference type="Gene3D" id="3.40.190.290">
    <property type="match status" value="1"/>
</dbReference>
<comment type="caution">
    <text evidence="6">The sequence shown here is derived from an EMBL/GenBank/DDBJ whole genome shotgun (WGS) entry which is preliminary data.</text>
</comment>
<dbReference type="InterPro" id="IPR005119">
    <property type="entry name" value="LysR_subst-bd"/>
</dbReference>
<reference evidence="6" key="1">
    <citation type="submission" date="2023-06" db="EMBL/GenBank/DDBJ databases">
        <authorList>
            <person name="Jiang Y."/>
            <person name="Liu Q."/>
        </authorList>
    </citation>
    <scope>NUCLEOTIDE SEQUENCE</scope>
    <source>
        <strain evidence="6">CGMCC 1.12089</strain>
    </source>
</reference>
<evidence type="ECO:0000256" key="4">
    <source>
        <dbReference type="ARBA" id="ARBA00023163"/>
    </source>
</evidence>
<dbReference type="InterPro" id="IPR000847">
    <property type="entry name" value="LysR_HTH_N"/>
</dbReference>
<evidence type="ECO:0000313" key="6">
    <source>
        <dbReference type="EMBL" id="MDM0046173.1"/>
    </source>
</evidence>
<dbReference type="Gene3D" id="1.10.10.10">
    <property type="entry name" value="Winged helix-like DNA-binding domain superfamily/Winged helix DNA-binding domain"/>
    <property type="match status" value="1"/>
</dbReference>
<proteinExistence type="inferred from homology"/>
<evidence type="ECO:0000256" key="2">
    <source>
        <dbReference type="ARBA" id="ARBA00023015"/>
    </source>
</evidence>
<comment type="similarity">
    <text evidence="1">Belongs to the LysR transcriptional regulatory family.</text>
</comment>
<keyword evidence="3" id="KW-0238">DNA-binding</keyword>
<dbReference type="Pfam" id="PF03466">
    <property type="entry name" value="LysR_substrate"/>
    <property type="match status" value="1"/>
</dbReference>
<dbReference type="PROSITE" id="PS50931">
    <property type="entry name" value="HTH_LYSR"/>
    <property type="match status" value="1"/>
</dbReference>
<dbReference type="EMBL" id="JASZYV010000003">
    <property type="protein sequence ID" value="MDM0046173.1"/>
    <property type="molecule type" value="Genomic_DNA"/>
</dbReference>
<evidence type="ECO:0000256" key="1">
    <source>
        <dbReference type="ARBA" id="ARBA00009437"/>
    </source>
</evidence>
<dbReference type="SUPFAM" id="SSF46785">
    <property type="entry name" value="Winged helix' DNA-binding domain"/>
    <property type="match status" value="1"/>
</dbReference>
<dbReference type="Proteomes" id="UP001174908">
    <property type="component" value="Unassembled WGS sequence"/>
</dbReference>
<keyword evidence="7" id="KW-1185">Reference proteome</keyword>
<protein>
    <submittedName>
        <fullName evidence="6">LysR family transcriptional regulator</fullName>
    </submittedName>
</protein>
<gene>
    <name evidence="6" type="ORF">QTH91_16905</name>
</gene>
<evidence type="ECO:0000259" key="5">
    <source>
        <dbReference type="PROSITE" id="PS50931"/>
    </source>
</evidence>
<sequence length="303" mass="33028">MHIHSRSVVYFDMIRRVGSIRGAAKHLHVTASAINRQLLQLEQEVGTPLFERLPSGLQLTSAGESFARHVITVLQDSHRLANDLDALRGIRRGSVHLMTAEGLMPNMVSTLVGRMLAKYPMVDITVGAGDAERMASAVANGEADVAIGFALRRRTDLRQVGVGRYAFGAVVSPDHALANQAQVTLADCAKYPLILANEQLSTYAVLEPILRNFKRPYKVALRTGSIELMKVLAATGAGVAFQTRIGMDADLAQKKLVFLPLRAPGKLYSEVGIYVRAGRSLPPAVDAFLRFADEELERQSSLE</sequence>
<dbReference type="RefSeq" id="WP_286661260.1">
    <property type="nucleotide sequence ID" value="NZ_JASZYV010000003.1"/>
</dbReference>
<organism evidence="6 7">
    <name type="scientific">Variovorax dokdonensis</name>
    <dbReference type="NCBI Taxonomy" id="344883"/>
    <lineage>
        <taxon>Bacteria</taxon>
        <taxon>Pseudomonadati</taxon>
        <taxon>Pseudomonadota</taxon>
        <taxon>Betaproteobacteria</taxon>
        <taxon>Burkholderiales</taxon>
        <taxon>Comamonadaceae</taxon>
        <taxon>Variovorax</taxon>
    </lineage>
</organism>
<dbReference type="SUPFAM" id="SSF53850">
    <property type="entry name" value="Periplasmic binding protein-like II"/>
    <property type="match status" value="1"/>
</dbReference>
<dbReference type="InterPro" id="IPR050950">
    <property type="entry name" value="HTH-type_LysR_regulators"/>
</dbReference>
<dbReference type="Pfam" id="PF00126">
    <property type="entry name" value="HTH_1"/>
    <property type="match status" value="1"/>
</dbReference>
<evidence type="ECO:0000313" key="7">
    <source>
        <dbReference type="Proteomes" id="UP001174908"/>
    </source>
</evidence>
<feature type="domain" description="HTH lysR-type" evidence="5">
    <location>
        <begin position="3"/>
        <end position="60"/>
    </location>
</feature>